<accession>A0AAN9VHB7</accession>
<comment type="caution">
    <text evidence="1">The sequence shown here is derived from an EMBL/GenBank/DDBJ whole genome shotgun (WGS) entry which is preliminary data.</text>
</comment>
<proteinExistence type="predicted"/>
<dbReference type="InterPro" id="IPR033192">
    <property type="entry name" value="ODAD3"/>
</dbReference>
<dbReference type="Proteomes" id="UP001378592">
    <property type="component" value="Unassembled WGS sequence"/>
</dbReference>
<reference evidence="1 2" key="1">
    <citation type="submission" date="2024-03" db="EMBL/GenBank/DDBJ databases">
        <title>The genome assembly and annotation of the cricket Gryllus longicercus Weissman &amp; Gray.</title>
        <authorList>
            <person name="Szrajer S."/>
            <person name="Gray D."/>
            <person name="Ylla G."/>
        </authorList>
    </citation>
    <scope>NUCLEOTIDE SEQUENCE [LARGE SCALE GENOMIC DNA]</scope>
    <source>
        <strain evidence="1">DAG 2021-001</strain>
        <tissue evidence="1">Whole body minus gut</tissue>
    </source>
</reference>
<evidence type="ECO:0000313" key="2">
    <source>
        <dbReference type="Proteomes" id="UP001378592"/>
    </source>
</evidence>
<dbReference type="AlphaFoldDB" id="A0AAN9VHB7"/>
<dbReference type="GO" id="GO:0003341">
    <property type="term" value="P:cilium movement"/>
    <property type="evidence" value="ECO:0007669"/>
    <property type="project" value="InterPro"/>
</dbReference>
<sequence>MTHMYTKSKINEICNLMDARWKTEEKIVQYRGLLTIFGRERKKEINEANKVRRQQAMKLKELRKDNLYFRQCLADSTYGNKQRIRNALQSNRKIQLCYQRLWPARVSEFFEHANNKKRKELDLLKYTKAKRMALFTSLKLEKAELQDRLDVGFENVKTRRAKQVITNRIEMFVVRQNAAAQVYKLYKNMLNLLHNDGHYFDAILVVLYSVCDEQCRCVLQAAELGQLASEDLNDIKEEYKWLEREVKVNMKERKREVMHIKKAAEELLLKCRLLTRAEAYSYAYNTSGLGSIFGSSSVIDRQTDDLEKIMNKIQEATLAPSYFDIFPRMLEQLHQEETLIKQMQKMRECKNRVTRMKIHSENLLDSLVQAVSSSSLAFQKKEEKLKYKMEEETDRLNREKVAIEDYVEMLANLKIGLQELYVTLQRLKEIPLAETVESVSDEVDEIALEEMTPEQIEETFPPVVEPNFKKLVSNISDKLAFYTIYAYETLDDMTLSEARVAHQTDMVYDRSSTLPIHEYDVPLLDEHEAEDAGVMTRAQLKEKSKQIVEEHRRILKMSELGP</sequence>
<name>A0AAN9VHB7_9ORTH</name>
<dbReference type="PANTHER" id="PTHR46518:SF1">
    <property type="entry name" value="OUTER DYNEIN ARM-DOCKING COMPLEX SUBUNIT 3"/>
    <property type="match status" value="1"/>
</dbReference>
<dbReference type="GO" id="GO:0036158">
    <property type="term" value="P:outer dynein arm assembly"/>
    <property type="evidence" value="ECO:0007669"/>
    <property type="project" value="InterPro"/>
</dbReference>
<dbReference type="GO" id="GO:0097542">
    <property type="term" value="C:ciliary tip"/>
    <property type="evidence" value="ECO:0007669"/>
    <property type="project" value="TreeGrafter"/>
</dbReference>
<dbReference type="GO" id="GO:0036064">
    <property type="term" value="C:ciliary basal body"/>
    <property type="evidence" value="ECO:0007669"/>
    <property type="project" value="TreeGrafter"/>
</dbReference>
<organism evidence="1 2">
    <name type="scientific">Gryllus longicercus</name>
    <dbReference type="NCBI Taxonomy" id="2509291"/>
    <lineage>
        <taxon>Eukaryota</taxon>
        <taxon>Metazoa</taxon>
        <taxon>Ecdysozoa</taxon>
        <taxon>Arthropoda</taxon>
        <taxon>Hexapoda</taxon>
        <taxon>Insecta</taxon>
        <taxon>Pterygota</taxon>
        <taxon>Neoptera</taxon>
        <taxon>Polyneoptera</taxon>
        <taxon>Orthoptera</taxon>
        <taxon>Ensifera</taxon>
        <taxon>Gryllidea</taxon>
        <taxon>Grylloidea</taxon>
        <taxon>Gryllidae</taxon>
        <taxon>Gryllinae</taxon>
        <taxon>Gryllus</taxon>
    </lineage>
</organism>
<dbReference type="PANTHER" id="PTHR46518">
    <property type="entry name" value="COILED-COIL DOMAIN-CONTAINING PROTEIN 151"/>
    <property type="match status" value="1"/>
</dbReference>
<gene>
    <name evidence="1" type="ORF">R5R35_004152</name>
</gene>
<dbReference type="GO" id="GO:0035253">
    <property type="term" value="C:ciliary rootlet"/>
    <property type="evidence" value="ECO:0007669"/>
    <property type="project" value="TreeGrafter"/>
</dbReference>
<protein>
    <submittedName>
        <fullName evidence="1">Uncharacterized protein</fullName>
    </submittedName>
</protein>
<dbReference type="EMBL" id="JAZDUA010000634">
    <property type="protein sequence ID" value="KAK7790375.1"/>
    <property type="molecule type" value="Genomic_DNA"/>
</dbReference>
<keyword evidence="2" id="KW-1185">Reference proteome</keyword>
<evidence type="ECO:0000313" key="1">
    <source>
        <dbReference type="EMBL" id="KAK7790375.1"/>
    </source>
</evidence>